<keyword evidence="9" id="KW-1185">Reference proteome</keyword>
<dbReference type="InterPro" id="IPR007627">
    <property type="entry name" value="RNA_pol_sigma70_r2"/>
</dbReference>
<evidence type="ECO:0000256" key="4">
    <source>
        <dbReference type="ARBA" id="ARBA00023082"/>
    </source>
</evidence>
<dbReference type="PANTHER" id="PTHR30173">
    <property type="entry name" value="SIGMA 19 FACTOR"/>
    <property type="match status" value="1"/>
</dbReference>
<dbReference type="NCBIfam" id="TIGR02957">
    <property type="entry name" value="SigX4"/>
    <property type="match status" value="1"/>
</dbReference>
<dbReference type="InterPro" id="IPR014303">
    <property type="entry name" value="RNA_pol_sigma-70_ECF"/>
</dbReference>
<gene>
    <name evidence="8" type="ORF">MNQ99_16265</name>
</gene>
<keyword evidence="3" id="KW-0805">Transcription regulation</keyword>
<dbReference type="InterPro" id="IPR013249">
    <property type="entry name" value="RNA_pol_sigma70_r4_t2"/>
</dbReference>
<dbReference type="NCBIfam" id="TIGR02937">
    <property type="entry name" value="sigma70-ECF"/>
    <property type="match status" value="1"/>
</dbReference>
<dbReference type="InterPro" id="IPR013325">
    <property type="entry name" value="RNA_pol_sigma_r2"/>
</dbReference>
<feature type="domain" description="RNA polymerase sigma factor 70 region 4 type 2" evidence="7">
    <location>
        <begin position="114"/>
        <end position="164"/>
    </location>
</feature>
<dbReference type="Pfam" id="PF08281">
    <property type="entry name" value="Sigma70_r4_2"/>
    <property type="match status" value="1"/>
</dbReference>
<dbReference type="InterPro" id="IPR036388">
    <property type="entry name" value="WH-like_DNA-bd_sf"/>
</dbReference>
<evidence type="ECO:0000259" key="7">
    <source>
        <dbReference type="Pfam" id="PF08281"/>
    </source>
</evidence>
<evidence type="ECO:0000259" key="6">
    <source>
        <dbReference type="Pfam" id="PF04542"/>
    </source>
</evidence>
<evidence type="ECO:0000313" key="9">
    <source>
        <dbReference type="Proteomes" id="UP000829069"/>
    </source>
</evidence>
<proteinExistence type="inferred from homology"/>
<evidence type="ECO:0000256" key="5">
    <source>
        <dbReference type="ARBA" id="ARBA00023163"/>
    </source>
</evidence>
<accession>A0ABY3WAW2</accession>
<dbReference type="PANTHER" id="PTHR30173:SF36">
    <property type="entry name" value="ECF RNA POLYMERASE SIGMA FACTOR SIGJ"/>
    <property type="match status" value="1"/>
</dbReference>
<dbReference type="SUPFAM" id="SSF88659">
    <property type="entry name" value="Sigma3 and sigma4 domains of RNA polymerase sigma factors"/>
    <property type="match status" value="1"/>
</dbReference>
<sequence length="296" mass="32194">MTTTEPNLDVFQQHRGLLFGAAYRLLGSAADAEDVVQEAWLRFAEVPLEEVREPRAYLLRTVTNLALNQIRTQQRRREEYVGPWLPEPVSSPPGTTASPAPDEAAVLADDVSLAMLVVLEQLSPLERAAYILGEVFGYPAPEIASTLDRSPAAVRQLMSRARAHVASRQARNQVDPALHRRITEQFLRAASTGVVEPLLGLLAPDVVLTSDGGGQKSAALRPILGVEKVLRFLLGVTSKPDTPVQLHVAEVNGLPALVAVDADGAVDTVASFRIDGGLVREIYLVRNPDKLRRVRV</sequence>
<dbReference type="Gene3D" id="1.10.1740.10">
    <property type="match status" value="1"/>
</dbReference>
<reference evidence="8 9" key="1">
    <citation type="submission" date="2022-03" db="EMBL/GenBank/DDBJ databases">
        <title>Isotopic signatures of nitrous oxide derived from detoxification processes.</title>
        <authorList>
            <person name="Behrendt U."/>
            <person name="Buchen C."/>
            <person name="Well R."/>
            <person name="Ulrich A."/>
            <person name="Rohe L."/>
            <person name="Kolb S."/>
            <person name="Schloter M."/>
            <person name="Horn M.A."/>
            <person name="Augustin J."/>
        </authorList>
    </citation>
    <scope>NUCLEOTIDE SEQUENCE [LARGE SCALE GENOMIC DNA]</scope>
    <source>
        <strain evidence="8 9">S4-C24</strain>
    </source>
</reference>
<comment type="similarity">
    <text evidence="1">Belongs to the sigma-70 factor family. ECF subfamily.</text>
</comment>
<organism evidence="8 9">
    <name type="scientific">Arthrobacter sulfonylureivorans</name>
    <dbReference type="NCBI Taxonomy" id="2486855"/>
    <lineage>
        <taxon>Bacteria</taxon>
        <taxon>Bacillati</taxon>
        <taxon>Actinomycetota</taxon>
        <taxon>Actinomycetes</taxon>
        <taxon>Micrococcales</taxon>
        <taxon>Micrococcaceae</taxon>
        <taxon>Arthrobacter</taxon>
    </lineage>
</organism>
<dbReference type="InterPro" id="IPR013324">
    <property type="entry name" value="RNA_pol_sigma_r3/r4-like"/>
</dbReference>
<evidence type="ECO:0000313" key="8">
    <source>
        <dbReference type="EMBL" id="UNK45452.1"/>
    </source>
</evidence>
<comment type="subunit">
    <text evidence="2">Interacts transiently with the RNA polymerase catalytic core formed by RpoA, RpoB, RpoC and RpoZ (2 alpha, 1 beta, 1 beta' and 1 omega subunit) to form the RNA polymerase holoenzyme that can initiate transcription.</text>
</comment>
<keyword evidence="4" id="KW-0731">Sigma factor</keyword>
<name>A0ABY3WAW2_9MICC</name>
<dbReference type="NCBIfam" id="NF007214">
    <property type="entry name" value="PRK09636.1"/>
    <property type="match status" value="1"/>
</dbReference>
<dbReference type="RefSeq" id="WP_241913669.1">
    <property type="nucleotide sequence ID" value="NZ_CP093326.1"/>
</dbReference>
<feature type="domain" description="RNA polymerase sigma-70 region 2" evidence="6">
    <location>
        <begin position="11"/>
        <end position="76"/>
    </location>
</feature>
<dbReference type="Gene3D" id="1.10.10.10">
    <property type="entry name" value="Winged helix-like DNA-binding domain superfamily/Winged helix DNA-binding domain"/>
    <property type="match status" value="1"/>
</dbReference>
<evidence type="ECO:0000256" key="1">
    <source>
        <dbReference type="ARBA" id="ARBA00010641"/>
    </source>
</evidence>
<dbReference type="InterPro" id="IPR014284">
    <property type="entry name" value="RNA_pol_sigma-70_dom"/>
</dbReference>
<dbReference type="SUPFAM" id="SSF88946">
    <property type="entry name" value="Sigma2 domain of RNA polymerase sigma factors"/>
    <property type="match status" value="1"/>
</dbReference>
<dbReference type="SUPFAM" id="SSF54427">
    <property type="entry name" value="NTF2-like"/>
    <property type="match status" value="1"/>
</dbReference>
<dbReference type="EMBL" id="CP093326">
    <property type="protein sequence ID" value="UNK45452.1"/>
    <property type="molecule type" value="Genomic_DNA"/>
</dbReference>
<evidence type="ECO:0000256" key="2">
    <source>
        <dbReference type="ARBA" id="ARBA00011344"/>
    </source>
</evidence>
<dbReference type="InterPro" id="IPR032710">
    <property type="entry name" value="NTF2-like_dom_sf"/>
</dbReference>
<dbReference type="Pfam" id="PF04542">
    <property type="entry name" value="Sigma70_r2"/>
    <property type="match status" value="1"/>
</dbReference>
<keyword evidence="5" id="KW-0804">Transcription</keyword>
<evidence type="ECO:0000256" key="3">
    <source>
        <dbReference type="ARBA" id="ARBA00023015"/>
    </source>
</evidence>
<dbReference type="Proteomes" id="UP000829069">
    <property type="component" value="Chromosome"/>
</dbReference>
<dbReference type="InterPro" id="IPR052704">
    <property type="entry name" value="ECF_Sigma-70_Domain"/>
</dbReference>
<protein>
    <submittedName>
        <fullName evidence="8">RNA polymerase sigma-70 factor</fullName>
    </submittedName>
</protein>